<comment type="caution">
    <text evidence="1">The sequence shown here is derived from an EMBL/GenBank/DDBJ whole genome shotgun (WGS) entry which is preliminary data.</text>
</comment>
<organism evidence="1 2">
    <name type="scientific">Ameca splendens</name>
    <dbReference type="NCBI Taxonomy" id="208324"/>
    <lineage>
        <taxon>Eukaryota</taxon>
        <taxon>Metazoa</taxon>
        <taxon>Chordata</taxon>
        <taxon>Craniata</taxon>
        <taxon>Vertebrata</taxon>
        <taxon>Euteleostomi</taxon>
        <taxon>Actinopterygii</taxon>
        <taxon>Neopterygii</taxon>
        <taxon>Teleostei</taxon>
        <taxon>Neoteleostei</taxon>
        <taxon>Acanthomorphata</taxon>
        <taxon>Ovalentaria</taxon>
        <taxon>Atherinomorphae</taxon>
        <taxon>Cyprinodontiformes</taxon>
        <taxon>Goodeidae</taxon>
        <taxon>Ameca</taxon>
    </lineage>
</organism>
<protein>
    <submittedName>
        <fullName evidence="1">Uncharacterized protein</fullName>
    </submittedName>
</protein>
<name>A0ABV0ZQD4_9TELE</name>
<keyword evidence="2" id="KW-1185">Reference proteome</keyword>
<dbReference type="EMBL" id="JAHRIP010068991">
    <property type="protein sequence ID" value="MEQ2308469.1"/>
    <property type="molecule type" value="Genomic_DNA"/>
</dbReference>
<proteinExistence type="predicted"/>
<evidence type="ECO:0000313" key="2">
    <source>
        <dbReference type="Proteomes" id="UP001469553"/>
    </source>
</evidence>
<dbReference type="Proteomes" id="UP001469553">
    <property type="component" value="Unassembled WGS sequence"/>
</dbReference>
<sequence length="109" mass="12268">MVTYSTVGFLRIIKTSVLILRLHPDLCNSSQDCCNTSVLSLSFIEVAVVTVELLESSLPRGGAVRKCRARLRWRSSSVATSPYFTECDKPAWKILEVHPEELQEIETQI</sequence>
<reference evidence="1 2" key="1">
    <citation type="submission" date="2021-06" db="EMBL/GenBank/DDBJ databases">
        <authorList>
            <person name="Palmer J.M."/>
        </authorList>
    </citation>
    <scope>NUCLEOTIDE SEQUENCE [LARGE SCALE GENOMIC DNA]</scope>
    <source>
        <strain evidence="1 2">AS_MEX2019</strain>
        <tissue evidence="1">Muscle</tissue>
    </source>
</reference>
<evidence type="ECO:0000313" key="1">
    <source>
        <dbReference type="EMBL" id="MEQ2308469.1"/>
    </source>
</evidence>
<accession>A0ABV0ZQD4</accession>
<gene>
    <name evidence="1" type="ORF">AMECASPLE_028564</name>
</gene>